<feature type="transmembrane region" description="Helical" evidence="5">
    <location>
        <begin position="457"/>
        <end position="478"/>
    </location>
</feature>
<name>A0A3B0W8A8_9ZZZZ</name>
<dbReference type="GO" id="GO:0016020">
    <property type="term" value="C:membrane"/>
    <property type="evidence" value="ECO:0007669"/>
    <property type="project" value="UniProtKB-SubCell"/>
</dbReference>
<dbReference type="PANTHER" id="PTHR22773">
    <property type="entry name" value="NADH DEHYDROGENASE"/>
    <property type="match status" value="1"/>
</dbReference>
<accession>A0A3B0W8A8</accession>
<comment type="subcellular location">
    <subcellularLocation>
        <location evidence="1">Membrane</location>
        <topology evidence="1">Multi-pass membrane protein</topology>
    </subcellularLocation>
</comment>
<feature type="transmembrane region" description="Helical" evidence="5">
    <location>
        <begin position="328"/>
        <end position="350"/>
    </location>
</feature>
<gene>
    <name evidence="7" type="ORF">MNBD_GAMMA05-1443</name>
</gene>
<evidence type="ECO:0000313" key="7">
    <source>
        <dbReference type="EMBL" id="VAW51541.1"/>
    </source>
</evidence>
<feature type="transmembrane region" description="Helical" evidence="5">
    <location>
        <begin position="160"/>
        <end position="183"/>
    </location>
</feature>
<dbReference type="InterPro" id="IPR001750">
    <property type="entry name" value="ND/Mrp_TM"/>
</dbReference>
<evidence type="ECO:0000256" key="1">
    <source>
        <dbReference type="ARBA" id="ARBA00004141"/>
    </source>
</evidence>
<dbReference type="InterPro" id="IPR010096">
    <property type="entry name" value="NADH-Q_OxRdtase_suN/2"/>
</dbReference>
<keyword evidence="7" id="KW-0560">Oxidoreductase</keyword>
<dbReference type="GO" id="GO:0016491">
    <property type="term" value="F:oxidoreductase activity"/>
    <property type="evidence" value="ECO:0007669"/>
    <property type="project" value="UniProtKB-KW"/>
</dbReference>
<keyword evidence="7" id="KW-0830">Ubiquinone</keyword>
<evidence type="ECO:0000259" key="6">
    <source>
        <dbReference type="Pfam" id="PF00361"/>
    </source>
</evidence>
<dbReference type="EC" id="1.6.5.3" evidence="7"/>
<keyword evidence="4 5" id="KW-0472">Membrane</keyword>
<feature type="domain" description="NADH:quinone oxidoreductase/Mrp antiporter transmembrane" evidence="6">
    <location>
        <begin position="125"/>
        <end position="420"/>
    </location>
</feature>
<evidence type="ECO:0000256" key="2">
    <source>
        <dbReference type="ARBA" id="ARBA00022692"/>
    </source>
</evidence>
<evidence type="ECO:0000256" key="4">
    <source>
        <dbReference type="ARBA" id="ARBA00023136"/>
    </source>
</evidence>
<dbReference type="NCBIfam" id="TIGR01770">
    <property type="entry name" value="NDH_I_N"/>
    <property type="match status" value="1"/>
</dbReference>
<sequence length="479" mass="52401">MTFESLNTAIALPEIFLLTMACLILVVDVYLPQDKRNFTYVLTQLTLIGTLMLIISNQTDVRVLAFNDLFVQDPMADVLKMFIVIISFGVFVYSREYLIARNIFKGEFYVLGLFSIAGMMLMVSANNLLMLYLGLELLSLCLYALVAFDRDNGNASEAAMKYFVLGAIASGMLLYGMSILYGLSGSLMLPEIAQAVSAAEGPQNIGMIFALVFIVVALAFKLGAVPFHMWMPDVYHGSPTAVTALIGTAPKLAGFAMIMRLMVEGLGALQADWQQMVIVLAVLSLAVGNIFAIAQTNLKRMLAYSTISHVGFILLGILAGTAEGYSSAMFYTITYTMMSLGGFGIIMLMAHKGFEADNIDDLKGLNQRSPWYAFIMMILMLSMAGVPPTVGFWAKLAVLNAVIEIDLVWMAIIAVFFSIIGIFYYLRVIKVMYFDDAEETKPLECGRDMQITLSANGLAILALGLYPAALMSLCVSVFS</sequence>
<feature type="transmembrane region" description="Helical" evidence="5">
    <location>
        <begin position="6"/>
        <end position="31"/>
    </location>
</feature>
<proteinExistence type="inferred from homology"/>
<organism evidence="7">
    <name type="scientific">hydrothermal vent metagenome</name>
    <dbReference type="NCBI Taxonomy" id="652676"/>
    <lineage>
        <taxon>unclassified sequences</taxon>
        <taxon>metagenomes</taxon>
        <taxon>ecological metagenomes</taxon>
    </lineage>
</organism>
<reference evidence="7" key="1">
    <citation type="submission" date="2018-06" db="EMBL/GenBank/DDBJ databases">
        <authorList>
            <person name="Zhirakovskaya E."/>
        </authorList>
    </citation>
    <scope>NUCLEOTIDE SEQUENCE</scope>
</reference>
<dbReference type="GO" id="GO:0042773">
    <property type="term" value="P:ATP synthesis coupled electron transport"/>
    <property type="evidence" value="ECO:0007669"/>
    <property type="project" value="InterPro"/>
</dbReference>
<dbReference type="GO" id="GO:0008137">
    <property type="term" value="F:NADH dehydrogenase (ubiquinone) activity"/>
    <property type="evidence" value="ECO:0007669"/>
    <property type="project" value="InterPro"/>
</dbReference>
<dbReference type="HAMAP" id="MF_00445">
    <property type="entry name" value="NDH1_NuoN_1"/>
    <property type="match status" value="1"/>
</dbReference>
<keyword evidence="3 5" id="KW-1133">Transmembrane helix</keyword>
<feature type="transmembrane region" description="Helical" evidence="5">
    <location>
        <begin position="241"/>
        <end position="263"/>
    </location>
</feature>
<dbReference type="NCBIfam" id="NF004442">
    <property type="entry name" value="PRK05777.1-5"/>
    <property type="match status" value="1"/>
</dbReference>
<feature type="transmembrane region" description="Helical" evidence="5">
    <location>
        <begin position="301"/>
        <end position="322"/>
    </location>
</feature>
<evidence type="ECO:0000256" key="3">
    <source>
        <dbReference type="ARBA" id="ARBA00022989"/>
    </source>
</evidence>
<feature type="transmembrane region" description="Helical" evidence="5">
    <location>
        <begin position="203"/>
        <end position="220"/>
    </location>
</feature>
<feature type="transmembrane region" description="Helical" evidence="5">
    <location>
        <begin position="275"/>
        <end position="294"/>
    </location>
</feature>
<dbReference type="EMBL" id="UOFE01000020">
    <property type="protein sequence ID" value="VAW51541.1"/>
    <property type="molecule type" value="Genomic_DNA"/>
</dbReference>
<keyword evidence="2 5" id="KW-0812">Transmembrane</keyword>
<dbReference type="PRINTS" id="PR01434">
    <property type="entry name" value="NADHDHGNASE5"/>
</dbReference>
<feature type="transmembrane region" description="Helical" evidence="5">
    <location>
        <begin position="407"/>
        <end position="426"/>
    </location>
</feature>
<feature type="transmembrane region" description="Helical" evidence="5">
    <location>
        <begin position="129"/>
        <end position="148"/>
    </location>
</feature>
<dbReference type="Pfam" id="PF00361">
    <property type="entry name" value="Proton_antipo_M"/>
    <property type="match status" value="1"/>
</dbReference>
<feature type="transmembrane region" description="Helical" evidence="5">
    <location>
        <begin position="106"/>
        <end position="123"/>
    </location>
</feature>
<evidence type="ECO:0000256" key="5">
    <source>
        <dbReference type="SAM" id="Phobius"/>
    </source>
</evidence>
<dbReference type="AlphaFoldDB" id="A0A3B0W8A8"/>
<protein>
    <submittedName>
        <fullName evidence="7">NADH-ubiquinone oxidoreductase chain N</fullName>
        <ecNumber evidence="7">1.6.5.3</ecNumber>
    </submittedName>
</protein>
<feature type="transmembrane region" description="Helical" evidence="5">
    <location>
        <begin position="75"/>
        <end position="94"/>
    </location>
</feature>
<feature type="transmembrane region" description="Helical" evidence="5">
    <location>
        <begin position="38"/>
        <end position="55"/>
    </location>
</feature>
<feature type="transmembrane region" description="Helical" evidence="5">
    <location>
        <begin position="371"/>
        <end position="395"/>
    </location>
</feature>